<reference evidence="3 5" key="1">
    <citation type="submission" date="2015-05" db="EMBL/GenBank/DDBJ databases">
        <title>Comparison of genome.</title>
        <authorList>
            <person name="Zheng Z."/>
            <person name="Sun M."/>
        </authorList>
    </citation>
    <scope>NUCLEOTIDE SEQUENCE [LARGE SCALE GENOMIC DNA]</scope>
    <source>
        <strain evidence="3 5">G25-74</strain>
    </source>
</reference>
<feature type="transmembrane region" description="Helical" evidence="1">
    <location>
        <begin position="7"/>
        <end position="30"/>
    </location>
</feature>
<keyword evidence="1" id="KW-0472">Membrane</keyword>
<dbReference type="GO" id="GO:0016020">
    <property type="term" value="C:membrane"/>
    <property type="evidence" value="ECO:0007669"/>
    <property type="project" value="InterPro"/>
</dbReference>
<evidence type="ECO:0000256" key="1">
    <source>
        <dbReference type="SAM" id="Phobius"/>
    </source>
</evidence>
<evidence type="ECO:0000313" key="3">
    <source>
        <dbReference type="EMBL" id="OAK71995.1"/>
    </source>
</evidence>
<evidence type="ECO:0000313" key="4">
    <source>
        <dbReference type="Proteomes" id="UP000053881"/>
    </source>
</evidence>
<organism evidence="2 4">
    <name type="scientific">Lederbergia galactosidilytica</name>
    <dbReference type="NCBI Taxonomy" id="217031"/>
    <lineage>
        <taxon>Bacteria</taxon>
        <taxon>Bacillati</taxon>
        <taxon>Bacillota</taxon>
        <taxon>Bacilli</taxon>
        <taxon>Bacillales</taxon>
        <taxon>Bacillaceae</taxon>
        <taxon>Lederbergia</taxon>
    </lineage>
</organism>
<dbReference type="SUPFAM" id="SSF81342">
    <property type="entry name" value="Transmembrane di-heme cytochromes"/>
    <property type="match status" value="1"/>
</dbReference>
<proteinExistence type="predicted"/>
<gene>
    <name evidence="3" type="ORF">ABB05_10195</name>
    <name evidence="2" type="ORF">ACA29_06170</name>
</gene>
<protein>
    <submittedName>
        <fullName evidence="2">Uncharacterized protein</fullName>
    </submittedName>
</protein>
<keyword evidence="1" id="KW-0812">Transmembrane</keyword>
<comment type="caution">
    <text evidence="2">The sequence shown here is derived from an EMBL/GenBank/DDBJ whole genome shotgun (WGS) entry which is preliminary data.</text>
</comment>
<dbReference type="Proteomes" id="UP000053881">
    <property type="component" value="Unassembled WGS sequence"/>
</dbReference>
<evidence type="ECO:0000313" key="5">
    <source>
        <dbReference type="Proteomes" id="UP000077881"/>
    </source>
</evidence>
<dbReference type="OrthoDB" id="2454526at2"/>
<keyword evidence="1" id="KW-1133">Transmembrane helix</keyword>
<dbReference type="EMBL" id="LDJR01000044">
    <property type="protein sequence ID" value="OAK71995.1"/>
    <property type="molecule type" value="Genomic_DNA"/>
</dbReference>
<dbReference type="Gene3D" id="1.20.810.10">
    <property type="entry name" value="Cytochrome Bc1 Complex, Chain C"/>
    <property type="match status" value="1"/>
</dbReference>
<dbReference type="InterPro" id="IPR016174">
    <property type="entry name" value="Di-haem_cyt_TM"/>
</dbReference>
<evidence type="ECO:0000313" key="2">
    <source>
        <dbReference type="EMBL" id="KRG14355.1"/>
    </source>
</evidence>
<name>A0A0Q9YDM0_9BACI</name>
<sequence length="79" mass="8518">MKKYLLFVGSFSIAFLALQILSGMLLTMFYTPSGSWEKVSSISSYVEFGSTSSISPLVISLIALGIAFGTTKLINKKSV</sequence>
<keyword evidence="5" id="KW-1185">Reference proteome</keyword>
<dbReference type="AlphaFoldDB" id="A0A0Q9YDM0"/>
<dbReference type="InterPro" id="IPR027387">
    <property type="entry name" value="Cytb/b6-like_sf"/>
</dbReference>
<dbReference type="GO" id="GO:0022904">
    <property type="term" value="P:respiratory electron transport chain"/>
    <property type="evidence" value="ECO:0007669"/>
    <property type="project" value="InterPro"/>
</dbReference>
<reference evidence="2 4" key="2">
    <citation type="submission" date="2015-06" db="EMBL/GenBank/DDBJ databases">
        <title>Genome sequencing project of Bacillus galactosidilyticus PL133.</title>
        <authorList>
            <person name="Gaiero J."/>
            <person name="Nicol R."/>
            <person name="Habash M."/>
        </authorList>
    </citation>
    <scope>NUCLEOTIDE SEQUENCE [LARGE SCALE GENOMIC DNA]</scope>
    <source>
        <strain evidence="2 4">PL133</strain>
    </source>
</reference>
<dbReference type="EMBL" id="LGPB01000064">
    <property type="protein sequence ID" value="KRG14355.1"/>
    <property type="molecule type" value="Genomic_DNA"/>
</dbReference>
<dbReference type="RefSeq" id="WP_057988690.1">
    <property type="nucleotide sequence ID" value="NZ_JAGGKH010000018.1"/>
</dbReference>
<dbReference type="PATRIC" id="fig|217031.4.peg.2064"/>
<accession>A0A0Q9YDM0</accession>
<feature type="transmembrane region" description="Helical" evidence="1">
    <location>
        <begin position="54"/>
        <end position="74"/>
    </location>
</feature>
<dbReference type="Proteomes" id="UP000077881">
    <property type="component" value="Unassembled WGS sequence"/>
</dbReference>